<name>A0ABW1SAW7_9PROT</name>
<proteinExistence type="predicted"/>
<protein>
    <recommendedName>
        <fullName evidence="3">Phage shock protein B</fullName>
    </recommendedName>
</protein>
<evidence type="ECO:0000313" key="1">
    <source>
        <dbReference type="EMBL" id="MFC6198533.1"/>
    </source>
</evidence>
<gene>
    <name evidence="1" type="ORF">ACFQDM_10595</name>
</gene>
<reference evidence="2" key="1">
    <citation type="journal article" date="2019" name="Int. J. Syst. Evol. Microbiol.">
        <title>The Global Catalogue of Microorganisms (GCM) 10K type strain sequencing project: providing services to taxonomists for standard genome sequencing and annotation.</title>
        <authorList>
            <consortium name="The Broad Institute Genomics Platform"/>
            <consortium name="The Broad Institute Genome Sequencing Center for Infectious Disease"/>
            <person name="Wu L."/>
            <person name="Ma J."/>
        </authorList>
    </citation>
    <scope>NUCLEOTIDE SEQUENCE [LARGE SCALE GENOMIC DNA]</scope>
    <source>
        <strain evidence="2">CGMCC-1.15741</strain>
    </source>
</reference>
<comment type="caution">
    <text evidence="1">The sequence shown here is derived from an EMBL/GenBank/DDBJ whole genome shotgun (WGS) entry which is preliminary data.</text>
</comment>
<organism evidence="1 2">
    <name type="scientific">Ponticaulis profundi</name>
    <dbReference type="NCBI Taxonomy" id="2665222"/>
    <lineage>
        <taxon>Bacteria</taxon>
        <taxon>Pseudomonadati</taxon>
        <taxon>Pseudomonadota</taxon>
        <taxon>Alphaproteobacteria</taxon>
        <taxon>Hyphomonadales</taxon>
        <taxon>Hyphomonadaceae</taxon>
        <taxon>Ponticaulis</taxon>
    </lineage>
</organism>
<evidence type="ECO:0008006" key="3">
    <source>
        <dbReference type="Google" id="ProtNLM"/>
    </source>
</evidence>
<dbReference type="EMBL" id="JBHSSW010000012">
    <property type="protein sequence ID" value="MFC6198533.1"/>
    <property type="molecule type" value="Genomic_DNA"/>
</dbReference>
<dbReference type="Proteomes" id="UP001596303">
    <property type="component" value="Unassembled WGS sequence"/>
</dbReference>
<keyword evidence="2" id="KW-1185">Reference proteome</keyword>
<evidence type="ECO:0000313" key="2">
    <source>
        <dbReference type="Proteomes" id="UP001596303"/>
    </source>
</evidence>
<sequence>MSLFLFLVLAIVALAMVGSMGKKDKESATPEMGRMQDELFRLRERVNTLERIVTDSDAGLSRDIRKL</sequence>
<accession>A0ABW1SAW7</accession>
<dbReference type="RefSeq" id="WP_377378824.1">
    <property type="nucleotide sequence ID" value="NZ_JBHSSW010000012.1"/>
</dbReference>